<keyword evidence="3" id="KW-1185">Reference proteome</keyword>
<accession>A0ABW3GCK7</accession>
<comment type="caution">
    <text evidence="2">The sequence shown here is derived from an EMBL/GenBank/DDBJ whole genome shotgun (WGS) entry which is preliminary data.</text>
</comment>
<reference evidence="3" key="1">
    <citation type="journal article" date="2019" name="Int. J. Syst. Evol. Microbiol.">
        <title>The Global Catalogue of Microorganisms (GCM) 10K type strain sequencing project: providing services to taxonomists for standard genome sequencing and annotation.</title>
        <authorList>
            <consortium name="The Broad Institute Genomics Platform"/>
            <consortium name="The Broad Institute Genome Sequencing Center for Infectious Disease"/>
            <person name="Wu L."/>
            <person name="Ma J."/>
        </authorList>
    </citation>
    <scope>NUCLEOTIDE SEQUENCE [LARGE SCALE GENOMIC DNA]</scope>
    <source>
        <strain evidence="3">CCUG 50873</strain>
    </source>
</reference>
<organism evidence="2 3">
    <name type="scientific">Williamsia deligens</name>
    <dbReference type="NCBI Taxonomy" id="321325"/>
    <lineage>
        <taxon>Bacteria</taxon>
        <taxon>Bacillati</taxon>
        <taxon>Actinomycetota</taxon>
        <taxon>Actinomycetes</taxon>
        <taxon>Mycobacteriales</taxon>
        <taxon>Nocardiaceae</taxon>
        <taxon>Williamsia</taxon>
    </lineage>
</organism>
<evidence type="ECO:0000256" key="1">
    <source>
        <dbReference type="SAM" id="MobiDB-lite"/>
    </source>
</evidence>
<protein>
    <submittedName>
        <fullName evidence="2">Uncharacterized protein</fullName>
    </submittedName>
</protein>
<feature type="compositionally biased region" description="Basic and acidic residues" evidence="1">
    <location>
        <begin position="13"/>
        <end position="24"/>
    </location>
</feature>
<gene>
    <name evidence="2" type="ORF">ACFQ04_11940</name>
</gene>
<name>A0ABW3GCK7_9NOCA</name>
<dbReference type="EMBL" id="JBHTIL010000001">
    <property type="protein sequence ID" value="MFD0926444.1"/>
    <property type="molecule type" value="Genomic_DNA"/>
</dbReference>
<dbReference type="Proteomes" id="UP001597068">
    <property type="component" value="Unassembled WGS sequence"/>
</dbReference>
<feature type="region of interest" description="Disordered" evidence="1">
    <location>
        <begin position="1"/>
        <end position="24"/>
    </location>
</feature>
<evidence type="ECO:0000313" key="2">
    <source>
        <dbReference type="EMBL" id="MFD0926444.1"/>
    </source>
</evidence>
<sequence length="128" mass="14817">MRVTIADVEDASQTDRPHRADRPLMRDRQLRDFTLGTRIRRRLGDLTQKAMQRYISRDQTVVHDAPPPSYSNTSIIEQTCDIRQDVRMSWGQPPRGRRHAAVRMIQLCPARDAEAMADVANAIRRPRL</sequence>
<evidence type="ECO:0000313" key="3">
    <source>
        <dbReference type="Proteomes" id="UP001597068"/>
    </source>
</evidence>
<proteinExistence type="predicted"/>
<dbReference type="RefSeq" id="WP_253648036.1">
    <property type="nucleotide sequence ID" value="NZ_BAAAMO010000002.1"/>
</dbReference>